<evidence type="ECO:0000313" key="2">
    <source>
        <dbReference type="Proteomes" id="UP000277811"/>
    </source>
</evidence>
<proteinExistence type="predicted"/>
<dbReference type="RefSeq" id="WP_122628557.1">
    <property type="nucleotide sequence ID" value="NZ_UPPP01000077.1"/>
</dbReference>
<dbReference type="Proteomes" id="UP000277811">
    <property type="component" value="Unassembled WGS sequence"/>
</dbReference>
<evidence type="ECO:0000313" key="1">
    <source>
        <dbReference type="EMBL" id="VBB07624.1"/>
    </source>
</evidence>
<organism evidence="1 2">
    <name type="scientific">Lucifera butyrica</name>
    <dbReference type="NCBI Taxonomy" id="1351585"/>
    <lineage>
        <taxon>Bacteria</taxon>
        <taxon>Bacillati</taxon>
        <taxon>Bacillota</taxon>
        <taxon>Negativicutes</taxon>
        <taxon>Veillonellales</taxon>
        <taxon>Veillonellaceae</taxon>
        <taxon>Lucifera</taxon>
    </lineage>
</organism>
<dbReference type="AlphaFoldDB" id="A0A498R7Y6"/>
<accession>A0A498R7Y6</accession>
<keyword evidence="2" id="KW-1185">Reference proteome</keyword>
<gene>
    <name evidence="1" type="ORF">LUCI_2889</name>
</gene>
<name>A0A498R7Y6_9FIRM</name>
<reference evidence="1 2" key="1">
    <citation type="submission" date="2018-06" db="EMBL/GenBank/DDBJ databases">
        <authorList>
            <person name="Strepis N."/>
        </authorList>
    </citation>
    <scope>NUCLEOTIDE SEQUENCE [LARGE SCALE GENOMIC DNA]</scope>
    <source>
        <strain evidence="1">LUCI</strain>
    </source>
</reference>
<dbReference type="EMBL" id="UPPP01000077">
    <property type="protein sequence ID" value="VBB07624.1"/>
    <property type="molecule type" value="Genomic_DNA"/>
</dbReference>
<sequence>MYEDLLLLCGEQSLIALEAYKEIDGDLFPLEKRAARKFIEYIDDAITLVDYIWELDSLSGQVESGQDRELLLRARNNRIGEFRKTMDNRMNWIQEECALSQSEQLKIQGERLLDFLGHLKSSVSQSA</sequence>
<protein>
    <submittedName>
        <fullName evidence="1">Uncharacterized protein</fullName>
    </submittedName>
</protein>